<keyword evidence="3" id="KW-0408">Iron</keyword>
<gene>
    <name evidence="6" type="ORF">GMPD_10940</name>
    <name evidence="7" type="ORF">M1B72_17810</name>
</gene>
<dbReference type="PRINTS" id="PR00419">
    <property type="entry name" value="ADXRDTASE"/>
</dbReference>
<dbReference type="AlphaFoldDB" id="A0A6V8MSS0"/>
<dbReference type="Pfam" id="PF14691">
    <property type="entry name" value="Fer4_20"/>
    <property type="match status" value="1"/>
</dbReference>
<dbReference type="EMBL" id="BLXY01000001">
    <property type="protein sequence ID" value="GFO63175.1"/>
    <property type="molecule type" value="Genomic_DNA"/>
</dbReference>
<reference evidence="7" key="3">
    <citation type="submission" date="2022-04" db="EMBL/GenBank/DDBJ databases">
        <authorList>
            <person name="Liu G."/>
        </authorList>
    </citation>
    <scope>NUCLEOTIDE SEQUENCE</scope>
    <source>
        <strain evidence="7">RG22</strain>
    </source>
</reference>
<dbReference type="Gene3D" id="3.30.70.20">
    <property type="match status" value="1"/>
</dbReference>
<reference evidence="6" key="2">
    <citation type="journal article" date="2021" name="Int. J. Syst. Evol. Microbiol.">
        <title>Geomonas silvestris sp. nov., Geomonas paludis sp. nov. and Geomonas limicola sp. nov., isolated from terrestrial environments, and emended description of the genus Geomonas.</title>
        <authorList>
            <person name="Itoh H."/>
            <person name="Xu Z."/>
            <person name="Masuda Y."/>
            <person name="Ushijima N."/>
            <person name="Hayakawa C."/>
            <person name="Shiratori Y."/>
            <person name="Senoo K."/>
        </authorList>
    </citation>
    <scope>NUCLEOTIDE SEQUENCE</scope>
    <source>
        <strain evidence="6">Red736</strain>
    </source>
</reference>
<organism evidence="6 8">
    <name type="scientific">Geomonas paludis</name>
    <dbReference type="NCBI Taxonomy" id="2740185"/>
    <lineage>
        <taxon>Bacteria</taxon>
        <taxon>Pseudomonadati</taxon>
        <taxon>Thermodesulfobacteriota</taxon>
        <taxon>Desulfuromonadia</taxon>
        <taxon>Geobacterales</taxon>
        <taxon>Geobacteraceae</taxon>
        <taxon>Geomonas</taxon>
    </lineage>
</organism>
<evidence type="ECO:0000256" key="2">
    <source>
        <dbReference type="ARBA" id="ARBA00023002"/>
    </source>
</evidence>
<dbReference type="InterPro" id="IPR036188">
    <property type="entry name" value="FAD/NAD-bd_sf"/>
</dbReference>
<dbReference type="InterPro" id="IPR017896">
    <property type="entry name" value="4Fe4S_Fe-S-bd"/>
</dbReference>
<dbReference type="PANTHER" id="PTHR42783">
    <property type="entry name" value="GLUTAMATE SYNTHASE [NADPH] SMALL CHAIN"/>
    <property type="match status" value="1"/>
</dbReference>
<dbReference type="RefSeq" id="WP_183345887.1">
    <property type="nucleotide sequence ID" value="NZ_BLXY01000001.1"/>
</dbReference>
<dbReference type="Gene3D" id="3.40.920.10">
    <property type="entry name" value="Pyruvate-ferredoxin oxidoreductase, PFOR, domain III"/>
    <property type="match status" value="1"/>
</dbReference>
<dbReference type="SUPFAM" id="SSF46548">
    <property type="entry name" value="alpha-helical ferredoxin"/>
    <property type="match status" value="1"/>
</dbReference>
<dbReference type="Pfam" id="PF07992">
    <property type="entry name" value="Pyr_redox_2"/>
    <property type="match status" value="1"/>
</dbReference>
<accession>A0A6V8MSS0</accession>
<sequence length="767" mass="80870">MHPLGNSDSTNGVVLPQGTDLPLEIRVHGRGGQGGVTCAKLIAALYARMGLAVQTFGDYGSERSGAPVQAFTRVDRLAITNRNKVYRPDHLLVLDAGLLETPVLAGVAPGALILLNTSGAPADFGARYRGYRLATVDATDIAREQGIGSSSVVIVNTTIVGAYARILGLPLQLLEEVYASFGVPGDLAAARLAHERVRIQEASADGASPENAAPQAPGQAVVAPLTAPAQDFPIELRTGLWSNQSPSYCRYTPPCNAACPAGNDIVGFVQALKEQGPEAAAAILLRTQALPSVCGRVCPAPCMNHCNREAFDGAVNIRSLERWIADNSQVVLPKLAALRPRRVAVVGGGPAGLSAAYQLALRGHGVTIYEAAPALGGVLRYGIPAFRLPLDVLDRDLSRILDLGVKARCGERLGPAELSRLAAEYDSVIVCTGFGAPHQLAVPGEELAGVEQGLPFLDRVKAGSESVSGHVVVVGGGNSAIDCARSALRLGAASVRLVYRRSRQDMPAIDEEIAEAEQEGVRLMTRRQPVRCLGSGRVAALVLAEVEQGAPDASGRCRPVVTERTTELPCDRVLLALGQQDGLEPLLPARWKVDAGRAWSEGQALSVFFAGDCATGEGTVTHAIGNGHRAALRALAALEGEEAEELEGDREAGATQRVVAPAQIRFSHFEPDPPGRDRHLPLNQARAGFQEFNQGLAGPAEAERCFSCGQCTSCDTCLVYCPDGIIYRAQDGYRIDLDHCKGCGMCVAECPRSAMEMKDKALPGGSR</sequence>
<dbReference type="InterPro" id="IPR023753">
    <property type="entry name" value="FAD/NAD-binding_dom"/>
</dbReference>
<dbReference type="GO" id="GO:0051536">
    <property type="term" value="F:iron-sulfur cluster binding"/>
    <property type="evidence" value="ECO:0007669"/>
    <property type="project" value="UniProtKB-KW"/>
</dbReference>
<dbReference type="Proteomes" id="UP000831485">
    <property type="component" value="Chromosome"/>
</dbReference>
<dbReference type="InterPro" id="IPR009051">
    <property type="entry name" value="Helical_ferredxn"/>
</dbReference>
<dbReference type="GO" id="GO:0016625">
    <property type="term" value="F:oxidoreductase activity, acting on the aldehyde or oxo group of donors, iron-sulfur protein as acceptor"/>
    <property type="evidence" value="ECO:0007669"/>
    <property type="project" value="InterPro"/>
</dbReference>
<evidence type="ECO:0000313" key="7">
    <source>
        <dbReference type="EMBL" id="UPU35280.1"/>
    </source>
</evidence>
<keyword evidence="1" id="KW-0479">Metal-binding</keyword>
<dbReference type="InterPro" id="IPR002869">
    <property type="entry name" value="Pyrv_flavodox_OxRed_cen"/>
</dbReference>
<evidence type="ECO:0000256" key="3">
    <source>
        <dbReference type="ARBA" id="ARBA00023004"/>
    </source>
</evidence>
<evidence type="ECO:0000259" key="5">
    <source>
        <dbReference type="PROSITE" id="PS51379"/>
    </source>
</evidence>
<dbReference type="EMBL" id="CP096574">
    <property type="protein sequence ID" value="UPU35280.1"/>
    <property type="molecule type" value="Genomic_DNA"/>
</dbReference>
<name>A0A6V8MSS0_9BACT</name>
<evidence type="ECO:0000256" key="1">
    <source>
        <dbReference type="ARBA" id="ARBA00022723"/>
    </source>
</evidence>
<dbReference type="Pfam" id="PF13187">
    <property type="entry name" value="Fer4_9"/>
    <property type="match status" value="1"/>
</dbReference>
<dbReference type="SUPFAM" id="SSF53323">
    <property type="entry name" value="Pyruvate-ferredoxin oxidoreductase, PFOR, domain III"/>
    <property type="match status" value="1"/>
</dbReference>
<evidence type="ECO:0000313" key="9">
    <source>
        <dbReference type="Proteomes" id="UP000831485"/>
    </source>
</evidence>
<reference evidence="8" key="1">
    <citation type="submission" date="2020-06" db="EMBL/GenBank/DDBJ databases">
        <title>Draft genomic sequecing of Geomonas sp. Red736.</title>
        <authorList>
            <person name="Itoh H."/>
            <person name="Xu Z.X."/>
            <person name="Ushijima N."/>
            <person name="Masuda Y."/>
            <person name="Shiratori Y."/>
            <person name="Senoo K."/>
        </authorList>
    </citation>
    <scope>NUCLEOTIDE SEQUENCE [LARGE SCALE GENOMIC DNA]</scope>
    <source>
        <strain evidence="8">Red736</strain>
    </source>
</reference>
<evidence type="ECO:0000256" key="4">
    <source>
        <dbReference type="ARBA" id="ARBA00023014"/>
    </source>
</evidence>
<keyword evidence="4" id="KW-0411">Iron-sulfur</keyword>
<keyword evidence="9" id="KW-1185">Reference proteome</keyword>
<protein>
    <submittedName>
        <fullName evidence="7">FAD-dependent oxidoreductase</fullName>
    </submittedName>
</protein>
<keyword evidence="2" id="KW-0560">Oxidoreductase</keyword>
<dbReference type="SUPFAM" id="SSF54862">
    <property type="entry name" value="4Fe-4S ferredoxins"/>
    <property type="match status" value="1"/>
</dbReference>
<dbReference type="Gene3D" id="1.10.1060.10">
    <property type="entry name" value="Alpha-helical ferredoxin"/>
    <property type="match status" value="1"/>
</dbReference>
<dbReference type="PROSITE" id="PS00198">
    <property type="entry name" value="4FE4S_FER_1"/>
    <property type="match status" value="1"/>
</dbReference>
<dbReference type="GO" id="GO:0046872">
    <property type="term" value="F:metal ion binding"/>
    <property type="evidence" value="ECO:0007669"/>
    <property type="project" value="UniProtKB-KW"/>
</dbReference>
<proteinExistence type="predicted"/>
<dbReference type="PROSITE" id="PS51379">
    <property type="entry name" value="4FE4S_FER_2"/>
    <property type="match status" value="1"/>
</dbReference>
<dbReference type="SUPFAM" id="SSF51971">
    <property type="entry name" value="Nucleotide-binding domain"/>
    <property type="match status" value="1"/>
</dbReference>
<dbReference type="Proteomes" id="UP000568888">
    <property type="component" value="Unassembled WGS sequence"/>
</dbReference>
<dbReference type="InterPro" id="IPR011894">
    <property type="entry name" value="PorC_KorC"/>
</dbReference>
<feature type="domain" description="4Fe-4S ferredoxin-type" evidence="5">
    <location>
        <begin position="731"/>
        <end position="760"/>
    </location>
</feature>
<dbReference type="PANTHER" id="PTHR42783:SF3">
    <property type="entry name" value="GLUTAMATE SYNTHASE [NADPH] SMALL CHAIN-RELATED"/>
    <property type="match status" value="1"/>
</dbReference>
<dbReference type="NCBIfam" id="TIGR02175">
    <property type="entry name" value="PorC_KorC"/>
    <property type="match status" value="1"/>
</dbReference>
<dbReference type="InterPro" id="IPR019752">
    <property type="entry name" value="Pyrv/ketoisovalerate_OxRed_cat"/>
</dbReference>
<evidence type="ECO:0000313" key="8">
    <source>
        <dbReference type="Proteomes" id="UP000568888"/>
    </source>
</evidence>
<dbReference type="InterPro" id="IPR017900">
    <property type="entry name" value="4Fe4S_Fe_S_CS"/>
</dbReference>
<dbReference type="Gene3D" id="3.50.50.60">
    <property type="entry name" value="FAD/NAD(P)-binding domain"/>
    <property type="match status" value="2"/>
</dbReference>
<dbReference type="InterPro" id="IPR028261">
    <property type="entry name" value="DPD_II"/>
</dbReference>
<evidence type="ECO:0000313" key="6">
    <source>
        <dbReference type="EMBL" id="GFO63175.1"/>
    </source>
</evidence>
<dbReference type="Pfam" id="PF01558">
    <property type="entry name" value="POR"/>
    <property type="match status" value="1"/>
</dbReference>